<evidence type="ECO:0000256" key="1">
    <source>
        <dbReference type="SAM" id="MobiDB-lite"/>
    </source>
</evidence>
<sequence length="150" mass="16971">MSAWFCVVAYDHNGAYVRTYANQIEAAREIGATYSTIVTVLDSPHKTVRGLRLRKYKKGTEILGRINPAERAVIAYKPDGTFYRKYRNRDVAAKEMGVSPQAISNAINGRQKTASGMQWRKYEGDEQMPRKINPVPPPQPSTYDKVEGFQ</sequence>
<gene>
    <name evidence="2" type="ORF">F4X82_02905</name>
</gene>
<evidence type="ECO:0000313" key="3">
    <source>
        <dbReference type="Proteomes" id="UP000449092"/>
    </source>
</evidence>
<proteinExistence type="predicted"/>
<accession>A0A845D9Q8</accession>
<dbReference type="Proteomes" id="UP000449092">
    <property type="component" value="Unassembled WGS sequence"/>
</dbReference>
<feature type="compositionally biased region" description="Basic and acidic residues" evidence="1">
    <location>
        <begin position="120"/>
        <end position="129"/>
    </location>
</feature>
<dbReference type="Gene3D" id="1.10.10.10">
    <property type="entry name" value="Winged helix-like DNA-binding domain superfamily/Winged helix DNA-binding domain"/>
    <property type="match status" value="2"/>
</dbReference>
<evidence type="ECO:0000313" key="2">
    <source>
        <dbReference type="EMBL" id="MYE38440.1"/>
    </source>
</evidence>
<dbReference type="SUPFAM" id="SSF64496">
    <property type="entry name" value="DNA-binding domain of intron-encoded endonucleases"/>
    <property type="match status" value="1"/>
</dbReference>
<dbReference type="InterPro" id="IPR003647">
    <property type="entry name" value="Intron_nuc_1_rpt"/>
</dbReference>
<dbReference type="AlphaFoldDB" id="A0A845D9Q8"/>
<name>A0A845D9Q8_9BACT</name>
<dbReference type="InterPro" id="IPR036388">
    <property type="entry name" value="WH-like_DNA-bd_sf"/>
</dbReference>
<comment type="caution">
    <text evidence="2">The sequence shown here is derived from an EMBL/GenBank/DDBJ whole genome shotgun (WGS) entry which is preliminary data.</text>
</comment>
<reference evidence="2 3" key="1">
    <citation type="submission" date="2019-09" db="EMBL/GenBank/DDBJ databases">
        <title>Characterisation of the sponge microbiome using genome-centric metagenomics.</title>
        <authorList>
            <person name="Engelberts J.P."/>
            <person name="Robbins S.J."/>
            <person name="De Goeij J.M."/>
            <person name="Aranda M."/>
            <person name="Bell S.C."/>
            <person name="Webster N.S."/>
        </authorList>
    </citation>
    <scope>NUCLEOTIDE SEQUENCE [LARGE SCALE GENOMIC DNA]</scope>
    <source>
        <strain evidence="2">SB0662_bin_43</strain>
    </source>
</reference>
<protein>
    <recommendedName>
        <fullName evidence="4">Nuclease-associated modular DNA-binding 1 domain-containing protein</fullName>
    </recommendedName>
</protein>
<feature type="region of interest" description="Disordered" evidence="1">
    <location>
        <begin position="108"/>
        <end position="150"/>
    </location>
</feature>
<dbReference type="EMBL" id="VXOY01000025">
    <property type="protein sequence ID" value="MYE38440.1"/>
    <property type="molecule type" value="Genomic_DNA"/>
</dbReference>
<dbReference type="SMART" id="SM00497">
    <property type="entry name" value="IENR1"/>
    <property type="match status" value="2"/>
</dbReference>
<evidence type="ECO:0008006" key="4">
    <source>
        <dbReference type="Google" id="ProtNLM"/>
    </source>
</evidence>
<organism evidence="2 3">
    <name type="scientific">Candidatus Spechtbacteria bacterium SB0662_bin_43</name>
    <dbReference type="NCBI Taxonomy" id="2604897"/>
    <lineage>
        <taxon>Bacteria</taxon>
        <taxon>Candidatus Spechtiibacteriota</taxon>
    </lineage>
</organism>